<dbReference type="EMBL" id="JARKIF010000032">
    <property type="protein sequence ID" value="KAJ7611603.1"/>
    <property type="molecule type" value="Genomic_DNA"/>
</dbReference>
<dbReference type="GO" id="GO:0005634">
    <property type="term" value="C:nucleus"/>
    <property type="evidence" value="ECO:0007669"/>
    <property type="project" value="TreeGrafter"/>
</dbReference>
<accession>A0AAD7B6N9</accession>
<protein>
    <recommendedName>
        <fullName evidence="2">DUF4211 domain-containing protein</fullName>
    </recommendedName>
</protein>
<dbReference type="Pfam" id="PF13926">
    <property type="entry name" value="DUF4211"/>
    <property type="match status" value="1"/>
</dbReference>
<reference evidence="3" key="1">
    <citation type="submission" date="2023-03" db="EMBL/GenBank/DDBJ databases">
        <title>Massive genome expansion in bonnet fungi (Mycena s.s.) driven by repeated elements and novel gene families across ecological guilds.</title>
        <authorList>
            <consortium name="Lawrence Berkeley National Laboratory"/>
            <person name="Harder C.B."/>
            <person name="Miyauchi S."/>
            <person name="Viragh M."/>
            <person name="Kuo A."/>
            <person name="Thoen E."/>
            <person name="Andreopoulos B."/>
            <person name="Lu D."/>
            <person name="Skrede I."/>
            <person name="Drula E."/>
            <person name="Henrissat B."/>
            <person name="Morin E."/>
            <person name="Kohler A."/>
            <person name="Barry K."/>
            <person name="LaButti K."/>
            <person name="Morin E."/>
            <person name="Salamov A."/>
            <person name="Lipzen A."/>
            <person name="Mereny Z."/>
            <person name="Hegedus B."/>
            <person name="Baldrian P."/>
            <person name="Stursova M."/>
            <person name="Weitz H."/>
            <person name="Taylor A."/>
            <person name="Grigoriev I.V."/>
            <person name="Nagy L.G."/>
            <person name="Martin F."/>
            <person name="Kauserud H."/>
        </authorList>
    </citation>
    <scope>NUCLEOTIDE SEQUENCE</scope>
    <source>
        <strain evidence="3">9284</strain>
    </source>
</reference>
<sequence length="498" mass="56146">MPPQPKRKRVDPDENPPAKKRARRAAKKIDPESGSDSSVQVVVLPKKRRIGKGADTKDAKPKKAKRVETPPNVSGESDDEDASDVVPARKARRNIEIASDSDEDERPKRLRRAKLEKDSDDESDSPQKGRLQRKSEHVLDSDDDPEDLALPAAPTSSQPTRKELKSNALARYAKARKNKSSPAPVPSDAGHENEEEEEEDEGEDDGSEDLDQAEEGFIVEENEQDADDDANAALDIMRYSQRELDEHFTVFVEYIIALHSDPGYLSTATEQEKQYFETAVIALKRHINPLADSIVHSHWKAPFMATLDLRPSLKDGLVCDGSGNCHACWTRGKFSCDLSSSYELSTNKGIYDHSTFQDLPEKKIKYSRQTSFENNAEARNLPYPPGFTLVIGARCFNRALAYHAARHYLYHIAVQVREKIKSLCEDDPELGDDPNAVFKKMKDEEFLTYKLWGRFKSDKKTWDHWAKRKDHDSLGIASPAEAVVSCPYEQNVDKDLAR</sequence>
<proteinExistence type="predicted"/>
<keyword evidence="4" id="KW-1185">Reference proteome</keyword>
<evidence type="ECO:0000256" key="1">
    <source>
        <dbReference type="SAM" id="MobiDB-lite"/>
    </source>
</evidence>
<dbReference type="InterPro" id="IPR025451">
    <property type="entry name" value="DUF4211"/>
</dbReference>
<feature type="region of interest" description="Disordered" evidence="1">
    <location>
        <begin position="1"/>
        <end position="209"/>
    </location>
</feature>
<feature type="compositionally biased region" description="Basic and acidic residues" evidence="1">
    <location>
        <begin position="52"/>
        <end position="61"/>
    </location>
</feature>
<gene>
    <name evidence="3" type="ORF">FB45DRAFT_1118682</name>
</gene>
<evidence type="ECO:0000313" key="3">
    <source>
        <dbReference type="EMBL" id="KAJ7611603.1"/>
    </source>
</evidence>
<comment type="caution">
    <text evidence="3">The sequence shown here is derived from an EMBL/GenBank/DDBJ whole genome shotgun (WGS) entry which is preliminary data.</text>
</comment>
<dbReference type="PANTHER" id="PTHR14689">
    <property type="entry name" value="PHORBOL-ESTER_DAG-TYPE DOMAIN-CONTAINING PROTEIN"/>
    <property type="match status" value="1"/>
</dbReference>
<feature type="domain" description="DUF4211" evidence="2">
    <location>
        <begin position="217"/>
        <end position="333"/>
    </location>
</feature>
<dbReference type="PANTHER" id="PTHR14689:SF0">
    <property type="entry name" value="COILED-COIL DOMAIN-CONTAINING PROTEIN 82"/>
    <property type="match status" value="1"/>
</dbReference>
<name>A0AAD7B6N9_9AGAR</name>
<feature type="compositionally biased region" description="Acidic residues" evidence="1">
    <location>
        <begin position="193"/>
        <end position="209"/>
    </location>
</feature>
<organism evidence="3 4">
    <name type="scientific">Roridomyces roridus</name>
    <dbReference type="NCBI Taxonomy" id="1738132"/>
    <lineage>
        <taxon>Eukaryota</taxon>
        <taxon>Fungi</taxon>
        <taxon>Dikarya</taxon>
        <taxon>Basidiomycota</taxon>
        <taxon>Agaricomycotina</taxon>
        <taxon>Agaricomycetes</taxon>
        <taxon>Agaricomycetidae</taxon>
        <taxon>Agaricales</taxon>
        <taxon>Marasmiineae</taxon>
        <taxon>Mycenaceae</taxon>
        <taxon>Roridomyces</taxon>
    </lineage>
</organism>
<evidence type="ECO:0000259" key="2">
    <source>
        <dbReference type="Pfam" id="PF13926"/>
    </source>
</evidence>
<evidence type="ECO:0000313" key="4">
    <source>
        <dbReference type="Proteomes" id="UP001221142"/>
    </source>
</evidence>
<dbReference type="AlphaFoldDB" id="A0AAD7B6N9"/>
<dbReference type="Proteomes" id="UP001221142">
    <property type="component" value="Unassembled WGS sequence"/>
</dbReference>